<accession>A0A3P3XGM3</accession>
<organism evidence="3">
    <name type="scientific">uncultured spirochete</name>
    <dbReference type="NCBI Taxonomy" id="156406"/>
    <lineage>
        <taxon>Bacteria</taxon>
        <taxon>Pseudomonadati</taxon>
        <taxon>Spirochaetota</taxon>
        <taxon>Spirochaetia</taxon>
        <taxon>Spirochaetales</taxon>
        <taxon>environmental samples</taxon>
    </lineage>
</organism>
<dbReference type="SUPFAM" id="SSF57997">
    <property type="entry name" value="Tropomyosin"/>
    <property type="match status" value="1"/>
</dbReference>
<evidence type="ECO:0000256" key="2">
    <source>
        <dbReference type="SAM" id="MobiDB-lite"/>
    </source>
</evidence>
<reference evidence="3" key="1">
    <citation type="submission" date="2017-02" db="EMBL/GenBank/DDBJ databases">
        <authorList>
            <person name="Regsiter A."/>
            <person name="William W."/>
        </authorList>
    </citation>
    <scope>NUCLEOTIDE SEQUENCE</scope>
    <source>
        <strain evidence="3">Bib</strain>
    </source>
</reference>
<gene>
    <name evidence="3" type="ORF">SPIROBIBN47_140010</name>
</gene>
<dbReference type="AlphaFoldDB" id="A0A3P3XGM3"/>
<feature type="coiled-coil region" evidence="1">
    <location>
        <begin position="8"/>
        <end position="147"/>
    </location>
</feature>
<dbReference type="Gene3D" id="1.20.5.340">
    <property type="match status" value="1"/>
</dbReference>
<proteinExistence type="predicted"/>
<sequence>MMLNLEQIRALESRVEKAVVLITKLRQENADLEARLADVLRSAELLKNQKEELERQLAAQTRAANESSSRLEGLIARAKEAEEKAANAELKAAEAEERAAAMERKAQAADDEISHYRERALTAERRVAELESKAEELRTEQERIEQGLMHALSKLDSFEDMVLEMSLGAGARSESAVKPEAQHIAAPLQDVGQESDEQAASDISEPDSGGGEKEEPDDNSSPDLKSRDAPFRGGENELDIF</sequence>
<evidence type="ECO:0000256" key="1">
    <source>
        <dbReference type="SAM" id="Coils"/>
    </source>
</evidence>
<dbReference type="EMBL" id="FWDM01000006">
    <property type="protein sequence ID" value="SLM10393.1"/>
    <property type="molecule type" value="Genomic_DNA"/>
</dbReference>
<feature type="region of interest" description="Disordered" evidence="2">
    <location>
        <begin position="170"/>
        <end position="241"/>
    </location>
</feature>
<evidence type="ECO:0000313" key="3">
    <source>
        <dbReference type="EMBL" id="SLM10393.1"/>
    </source>
</evidence>
<keyword evidence="1" id="KW-0175">Coiled coil</keyword>
<name>A0A3P3XGM3_9SPIR</name>
<protein>
    <submittedName>
        <fullName evidence="3">Uncharacterized protein</fullName>
    </submittedName>
</protein>